<dbReference type="Gene3D" id="1.10.540.10">
    <property type="entry name" value="Acyl-CoA dehydrogenase/oxidase, N-terminal domain"/>
    <property type="match status" value="1"/>
</dbReference>
<protein>
    <submittedName>
        <fullName evidence="9">Acyl-CoA dehydrogenase family protein</fullName>
    </submittedName>
</protein>
<dbReference type="InterPro" id="IPR009100">
    <property type="entry name" value="AcylCoA_DH/oxidase_NM_dom_sf"/>
</dbReference>
<name>A0ABP4TQ04_9ACTN</name>
<feature type="domain" description="Acyl-CoA dehydrogenase/oxidase N-terminal" evidence="8">
    <location>
        <begin position="9"/>
        <end position="114"/>
    </location>
</feature>
<feature type="domain" description="Acyl-CoA dehydrogenase/oxidase C-terminal" evidence="6">
    <location>
        <begin position="259"/>
        <end position="403"/>
    </location>
</feature>
<dbReference type="Proteomes" id="UP001500618">
    <property type="component" value="Unassembled WGS sequence"/>
</dbReference>
<keyword evidence="3 5" id="KW-0285">Flavoprotein</keyword>
<evidence type="ECO:0000256" key="2">
    <source>
        <dbReference type="ARBA" id="ARBA00009347"/>
    </source>
</evidence>
<dbReference type="RefSeq" id="WP_279581978.1">
    <property type="nucleotide sequence ID" value="NZ_BAAANY010000019.1"/>
</dbReference>
<dbReference type="SUPFAM" id="SSF47203">
    <property type="entry name" value="Acyl-CoA dehydrogenase C-terminal domain-like"/>
    <property type="match status" value="1"/>
</dbReference>
<dbReference type="InterPro" id="IPR046373">
    <property type="entry name" value="Acyl-CoA_Oxase/DH_mid-dom_sf"/>
</dbReference>
<dbReference type="InterPro" id="IPR013786">
    <property type="entry name" value="AcylCoA_DH/ox_N"/>
</dbReference>
<organism evidence="9 10">
    <name type="scientific">Fodinicola feengrottensis</name>
    <dbReference type="NCBI Taxonomy" id="435914"/>
    <lineage>
        <taxon>Bacteria</taxon>
        <taxon>Bacillati</taxon>
        <taxon>Actinomycetota</taxon>
        <taxon>Actinomycetes</taxon>
        <taxon>Mycobacteriales</taxon>
        <taxon>Fodinicola</taxon>
    </lineage>
</organism>
<dbReference type="Pfam" id="PF02770">
    <property type="entry name" value="Acyl-CoA_dh_M"/>
    <property type="match status" value="1"/>
</dbReference>
<dbReference type="Pfam" id="PF02771">
    <property type="entry name" value="Acyl-CoA_dh_N"/>
    <property type="match status" value="1"/>
</dbReference>
<evidence type="ECO:0000259" key="6">
    <source>
        <dbReference type="Pfam" id="PF00441"/>
    </source>
</evidence>
<keyword evidence="4 5" id="KW-0274">FAD</keyword>
<dbReference type="InterPro" id="IPR006089">
    <property type="entry name" value="Acyl-CoA_DH_CS"/>
</dbReference>
<dbReference type="SUPFAM" id="SSF56645">
    <property type="entry name" value="Acyl-CoA dehydrogenase NM domain-like"/>
    <property type="match status" value="1"/>
</dbReference>
<dbReference type="InterPro" id="IPR006091">
    <property type="entry name" value="Acyl-CoA_Oxase/DH_mid-dom"/>
</dbReference>
<keyword evidence="10" id="KW-1185">Reference proteome</keyword>
<dbReference type="Pfam" id="PF00441">
    <property type="entry name" value="Acyl-CoA_dh_1"/>
    <property type="match status" value="1"/>
</dbReference>
<feature type="domain" description="Acyl-CoA oxidase/dehydrogenase middle" evidence="7">
    <location>
        <begin position="125"/>
        <end position="222"/>
    </location>
</feature>
<dbReference type="PROSITE" id="PS00072">
    <property type="entry name" value="ACYL_COA_DH_1"/>
    <property type="match status" value="1"/>
</dbReference>
<evidence type="ECO:0000256" key="3">
    <source>
        <dbReference type="ARBA" id="ARBA00022630"/>
    </source>
</evidence>
<proteinExistence type="inferred from homology"/>
<evidence type="ECO:0000313" key="9">
    <source>
        <dbReference type="EMBL" id="GAA1691614.1"/>
    </source>
</evidence>
<accession>A0ABP4TQ04</accession>
<dbReference type="Gene3D" id="1.20.140.10">
    <property type="entry name" value="Butyryl-CoA Dehydrogenase, subunit A, domain 3"/>
    <property type="match status" value="1"/>
</dbReference>
<dbReference type="PROSITE" id="PS00073">
    <property type="entry name" value="ACYL_COA_DH_2"/>
    <property type="match status" value="1"/>
</dbReference>
<dbReference type="PANTHER" id="PTHR43884">
    <property type="entry name" value="ACYL-COA DEHYDROGENASE"/>
    <property type="match status" value="1"/>
</dbReference>
<gene>
    <name evidence="9" type="ORF">GCM10009765_46270</name>
</gene>
<reference evidence="10" key="1">
    <citation type="journal article" date="2019" name="Int. J. Syst. Evol. Microbiol.">
        <title>The Global Catalogue of Microorganisms (GCM) 10K type strain sequencing project: providing services to taxonomists for standard genome sequencing and annotation.</title>
        <authorList>
            <consortium name="The Broad Institute Genomics Platform"/>
            <consortium name="The Broad Institute Genome Sequencing Center for Infectious Disease"/>
            <person name="Wu L."/>
            <person name="Ma J."/>
        </authorList>
    </citation>
    <scope>NUCLEOTIDE SEQUENCE [LARGE SCALE GENOMIC DNA]</scope>
    <source>
        <strain evidence="10">JCM 14718</strain>
    </source>
</reference>
<evidence type="ECO:0000259" key="7">
    <source>
        <dbReference type="Pfam" id="PF02770"/>
    </source>
</evidence>
<evidence type="ECO:0000313" key="10">
    <source>
        <dbReference type="Proteomes" id="UP001500618"/>
    </source>
</evidence>
<evidence type="ECO:0000256" key="5">
    <source>
        <dbReference type="RuleBase" id="RU362125"/>
    </source>
</evidence>
<evidence type="ECO:0000256" key="1">
    <source>
        <dbReference type="ARBA" id="ARBA00001974"/>
    </source>
</evidence>
<dbReference type="InterPro" id="IPR037069">
    <property type="entry name" value="AcylCoA_DH/ox_N_sf"/>
</dbReference>
<dbReference type="EMBL" id="BAAANY010000019">
    <property type="protein sequence ID" value="GAA1691614.1"/>
    <property type="molecule type" value="Genomic_DNA"/>
</dbReference>
<evidence type="ECO:0000259" key="8">
    <source>
        <dbReference type="Pfam" id="PF02771"/>
    </source>
</evidence>
<comment type="cofactor">
    <cofactor evidence="1 5">
        <name>FAD</name>
        <dbReference type="ChEBI" id="CHEBI:57692"/>
    </cofactor>
</comment>
<dbReference type="InterPro" id="IPR009075">
    <property type="entry name" value="AcylCo_DH/oxidase_C"/>
</dbReference>
<dbReference type="InterPro" id="IPR036250">
    <property type="entry name" value="AcylCo_DH-like_C"/>
</dbReference>
<evidence type="ECO:0000256" key="4">
    <source>
        <dbReference type="ARBA" id="ARBA00022827"/>
    </source>
</evidence>
<dbReference type="PANTHER" id="PTHR43884:SF12">
    <property type="entry name" value="ISOVALERYL-COA DEHYDROGENASE, MITOCHONDRIAL-RELATED"/>
    <property type="match status" value="1"/>
</dbReference>
<sequence length="409" mass="44633">MTFSLELDEDQRDLRDWVHGFAAEVLRPAASEWDEREETPWPIISEAAKIGLYSFETMATFWADPTGLSMPIANEELFWGDAGIGLAIFGTMLGVAGIFSAGTPDQLAEWVPQCFGDADDPKVAAFAVSEPEAGSDVSSMKVRARYDEAKDEWVLNGQKAWITNGGIANVHVVVASVDPELAARGQAAFVVPPGTPGLESTRKIKKLGLHASHTADIFLDDVRVPGSCLLGGKDKLDERLARARDVKAGKAPQQSRSQAAMQTFELSRPTVGSQAVGIARAAYDYALEYAKNRVQFGRPIIDNQSIAFTLADMKMEIDCARLLVWRAAWMGRNGKPFEAAEGSMSKLKAGEVAVWSAERAVQILGGAGYSREHPVERMYRDAKIFTIFEGTSEIQRLVISRAISGLHIR</sequence>
<dbReference type="Gene3D" id="2.40.110.10">
    <property type="entry name" value="Butyryl-CoA Dehydrogenase, subunit A, domain 2"/>
    <property type="match status" value="1"/>
</dbReference>
<keyword evidence="5" id="KW-0560">Oxidoreductase</keyword>
<comment type="similarity">
    <text evidence="2 5">Belongs to the acyl-CoA dehydrogenase family.</text>
</comment>
<comment type="caution">
    <text evidence="9">The sequence shown here is derived from an EMBL/GenBank/DDBJ whole genome shotgun (WGS) entry which is preliminary data.</text>
</comment>